<proteinExistence type="predicted"/>
<dbReference type="Proteomes" id="UP000053573">
    <property type="component" value="Unassembled WGS sequence"/>
</dbReference>
<dbReference type="AlphaFoldDB" id="A0A0H1BFC6"/>
<evidence type="ECO:0000313" key="3">
    <source>
        <dbReference type="Proteomes" id="UP000053573"/>
    </source>
</evidence>
<protein>
    <submittedName>
        <fullName evidence="2">Uncharacterized protein</fullName>
    </submittedName>
</protein>
<evidence type="ECO:0000313" key="2">
    <source>
        <dbReference type="EMBL" id="KLJ10199.1"/>
    </source>
</evidence>
<comment type="caution">
    <text evidence="2">The sequence shown here is derived from an EMBL/GenBank/DDBJ whole genome shotgun (WGS) entry which is preliminary data.</text>
</comment>
<reference evidence="3" key="1">
    <citation type="journal article" date="2015" name="PLoS Genet.">
        <title>The dynamic genome and transcriptome of the human fungal pathogen Blastomyces and close relative Emmonsia.</title>
        <authorList>
            <person name="Munoz J.F."/>
            <person name="Gauthier G.M."/>
            <person name="Desjardins C.A."/>
            <person name="Gallo J.E."/>
            <person name="Holder J."/>
            <person name="Sullivan T.D."/>
            <person name="Marty A.J."/>
            <person name="Carmen J.C."/>
            <person name="Chen Z."/>
            <person name="Ding L."/>
            <person name="Gujja S."/>
            <person name="Magrini V."/>
            <person name="Misas E."/>
            <person name="Mitreva M."/>
            <person name="Priest M."/>
            <person name="Saif S."/>
            <person name="Whiston E.A."/>
            <person name="Young S."/>
            <person name="Zeng Q."/>
            <person name="Goldman W.E."/>
            <person name="Mardis E.R."/>
            <person name="Taylor J.W."/>
            <person name="McEwen J.G."/>
            <person name="Clay O.K."/>
            <person name="Klein B.S."/>
            <person name="Cuomo C.A."/>
        </authorList>
    </citation>
    <scope>NUCLEOTIDE SEQUENCE [LARGE SCALE GENOMIC DNA]</scope>
    <source>
        <strain evidence="3">UAMH 139</strain>
    </source>
</reference>
<gene>
    <name evidence="2" type="ORF">EMPG_14416</name>
</gene>
<feature type="compositionally biased region" description="Basic and acidic residues" evidence="1">
    <location>
        <begin position="93"/>
        <end position="102"/>
    </location>
</feature>
<evidence type="ECO:0000256" key="1">
    <source>
        <dbReference type="SAM" id="MobiDB-lite"/>
    </source>
</evidence>
<accession>A0A0H1BFC6</accession>
<organism evidence="2 3">
    <name type="scientific">Blastomyces silverae</name>
    <dbReference type="NCBI Taxonomy" id="2060906"/>
    <lineage>
        <taxon>Eukaryota</taxon>
        <taxon>Fungi</taxon>
        <taxon>Dikarya</taxon>
        <taxon>Ascomycota</taxon>
        <taxon>Pezizomycotina</taxon>
        <taxon>Eurotiomycetes</taxon>
        <taxon>Eurotiomycetidae</taxon>
        <taxon>Onygenales</taxon>
        <taxon>Ajellomycetaceae</taxon>
        <taxon>Blastomyces</taxon>
    </lineage>
</organism>
<keyword evidence="3" id="KW-1185">Reference proteome</keyword>
<sequence length="149" mass="16791">MFQPCIRYDLTELDMDYLKQQNEAKKVPYPIAWVAGSGELSPASRLRLILISSGPLAMSPPESRIPNPESSDQWITAICSVFCPRVYPGGGEKGGESKRHQQEGGNGVSKDKYPSRSKLSSQYRRLPAPCWSEGMRRESWKMSRRGLRD</sequence>
<dbReference type="EMBL" id="LDEV01002128">
    <property type="protein sequence ID" value="KLJ10199.1"/>
    <property type="molecule type" value="Genomic_DNA"/>
</dbReference>
<name>A0A0H1BFC6_9EURO</name>
<feature type="region of interest" description="Disordered" evidence="1">
    <location>
        <begin position="90"/>
        <end position="123"/>
    </location>
</feature>